<proteinExistence type="predicted"/>
<comment type="caution">
    <text evidence="2">The sequence shown here is derived from an EMBL/GenBank/DDBJ whole genome shotgun (WGS) entry which is preliminary data.</text>
</comment>
<dbReference type="PANTHER" id="PTHR14119">
    <property type="entry name" value="HYDROLASE"/>
    <property type="match status" value="1"/>
</dbReference>
<dbReference type="InterPro" id="IPR050993">
    <property type="entry name" value="Isochorismatase_domain"/>
</dbReference>
<evidence type="ECO:0000313" key="3">
    <source>
        <dbReference type="Proteomes" id="UP000809621"/>
    </source>
</evidence>
<reference evidence="2 3" key="1">
    <citation type="submission" date="2021-02" db="EMBL/GenBank/DDBJ databases">
        <authorList>
            <person name="Park J.-S."/>
        </authorList>
    </citation>
    <scope>NUCLEOTIDE SEQUENCE [LARGE SCALE GENOMIC DNA]</scope>
    <source>
        <strain evidence="2 3">188UL20-2</strain>
    </source>
</reference>
<dbReference type="GO" id="GO:0016787">
    <property type="term" value="F:hydrolase activity"/>
    <property type="evidence" value="ECO:0007669"/>
    <property type="project" value="UniProtKB-KW"/>
</dbReference>
<sequence>MLDPDNTGLIVVDVQGKLARLVDNSDELIVRCAALIDGAKVLGLPVVWLEQNPDKLGQTVEELHQRLSGSPPITKFGFNACEEPLFIKQIELSQKTSWLICGIEAHICVYQTALGLMENKYDVHVVSDCVSSRSEENKRLAIHTLSARGISITGLEMCLYELVQDCRSPAFRPILSLIK</sequence>
<dbReference type="SUPFAM" id="SSF52499">
    <property type="entry name" value="Isochorismatase-like hydrolases"/>
    <property type="match status" value="1"/>
</dbReference>
<name>A0ABS2HBS6_9VIBR</name>
<dbReference type="InterPro" id="IPR000868">
    <property type="entry name" value="Isochorismatase-like_dom"/>
</dbReference>
<keyword evidence="3" id="KW-1185">Reference proteome</keyword>
<evidence type="ECO:0000259" key="1">
    <source>
        <dbReference type="Pfam" id="PF00857"/>
    </source>
</evidence>
<dbReference type="InterPro" id="IPR036380">
    <property type="entry name" value="Isochorismatase-like_sf"/>
</dbReference>
<keyword evidence="2" id="KW-0378">Hydrolase</keyword>
<dbReference type="Proteomes" id="UP000809621">
    <property type="component" value="Unassembled WGS sequence"/>
</dbReference>
<dbReference type="Gene3D" id="3.40.50.850">
    <property type="entry name" value="Isochorismatase-like"/>
    <property type="match status" value="1"/>
</dbReference>
<accession>A0ABS2HBS6</accession>
<dbReference type="CDD" id="cd01012">
    <property type="entry name" value="YcaC_related"/>
    <property type="match status" value="1"/>
</dbReference>
<evidence type="ECO:0000313" key="2">
    <source>
        <dbReference type="EMBL" id="MBM7035053.1"/>
    </source>
</evidence>
<dbReference type="RefSeq" id="WP_205156689.1">
    <property type="nucleotide sequence ID" value="NZ_JAFEUM010000001.1"/>
</dbReference>
<dbReference type="PANTHER" id="PTHR14119:SF3">
    <property type="entry name" value="ISOCHORISMATASE DOMAIN-CONTAINING PROTEIN 2"/>
    <property type="match status" value="1"/>
</dbReference>
<feature type="domain" description="Isochorismatase-like" evidence="1">
    <location>
        <begin position="8"/>
        <end position="154"/>
    </location>
</feature>
<organism evidence="2 3">
    <name type="scientific">Vibrio ulleungensis</name>
    <dbReference type="NCBI Taxonomy" id="2807619"/>
    <lineage>
        <taxon>Bacteria</taxon>
        <taxon>Pseudomonadati</taxon>
        <taxon>Pseudomonadota</taxon>
        <taxon>Gammaproteobacteria</taxon>
        <taxon>Vibrionales</taxon>
        <taxon>Vibrionaceae</taxon>
        <taxon>Vibrio</taxon>
    </lineage>
</organism>
<dbReference type="Pfam" id="PF00857">
    <property type="entry name" value="Isochorismatase"/>
    <property type="match status" value="1"/>
</dbReference>
<dbReference type="EMBL" id="JAFEUM010000001">
    <property type="protein sequence ID" value="MBM7035053.1"/>
    <property type="molecule type" value="Genomic_DNA"/>
</dbReference>
<gene>
    <name evidence="2" type="ORF">JQC93_01435</name>
</gene>
<protein>
    <submittedName>
        <fullName evidence="2">Hydrolase</fullName>
    </submittedName>
</protein>